<dbReference type="EMBL" id="AP018227">
    <property type="protein sequence ID" value="BAY85997.1"/>
    <property type="molecule type" value="Genomic_DNA"/>
</dbReference>
<dbReference type="AlphaFoldDB" id="A0A1Z4LXL7"/>
<proteinExistence type="predicted"/>
<evidence type="ECO:0000313" key="1">
    <source>
        <dbReference type="EMBL" id="BAY85997.1"/>
    </source>
</evidence>
<sequence length="140" mass="16748">MKHIQTELNLGIAITSDNPHTPTKPQYDPYWDELCWEEQSTCKSVGEQVSHSTQKSAHQHEIQTNHFVEKYYVERGNNKYWYWRYTWMEGRKLRRKYVGSVNSARARKKKQVIEDCIRKNLHPQNIITILNNFSNNSQIH</sequence>
<organism evidence="1 2">
    <name type="scientific">Calothrix parasitica NIES-267</name>
    <dbReference type="NCBI Taxonomy" id="1973488"/>
    <lineage>
        <taxon>Bacteria</taxon>
        <taxon>Bacillati</taxon>
        <taxon>Cyanobacteriota</taxon>
        <taxon>Cyanophyceae</taxon>
        <taxon>Nostocales</taxon>
        <taxon>Calotrichaceae</taxon>
        <taxon>Calothrix</taxon>
    </lineage>
</organism>
<reference evidence="1 2" key="1">
    <citation type="submission" date="2017-06" db="EMBL/GenBank/DDBJ databases">
        <title>Genome sequencing of cyanobaciteial culture collection at National Institute for Environmental Studies (NIES).</title>
        <authorList>
            <person name="Hirose Y."/>
            <person name="Shimura Y."/>
            <person name="Fujisawa T."/>
            <person name="Nakamura Y."/>
            <person name="Kawachi M."/>
        </authorList>
    </citation>
    <scope>NUCLEOTIDE SEQUENCE [LARGE SCALE GENOMIC DNA]</scope>
    <source>
        <strain evidence="1 2">NIES-267</strain>
    </source>
</reference>
<dbReference type="Proteomes" id="UP000218418">
    <property type="component" value="Chromosome"/>
</dbReference>
<gene>
    <name evidence="1" type="ORF">NIES267_55030</name>
</gene>
<accession>A0A1Z4LXL7</accession>
<evidence type="ECO:0000313" key="2">
    <source>
        <dbReference type="Proteomes" id="UP000218418"/>
    </source>
</evidence>
<protein>
    <submittedName>
        <fullName evidence="1">Uncharacterized protein</fullName>
    </submittedName>
</protein>
<name>A0A1Z4LXL7_9CYAN</name>
<keyword evidence="2" id="KW-1185">Reference proteome</keyword>